<dbReference type="EMBL" id="CEKZ01000003">
    <property type="protein sequence ID" value="CEQ02985.1"/>
    <property type="molecule type" value="Genomic_DNA"/>
</dbReference>
<feature type="compositionally biased region" description="Polar residues" evidence="1">
    <location>
        <begin position="27"/>
        <end position="52"/>
    </location>
</feature>
<evidence type="ECO:0000313" key="4">
    <source>
        <dbReference type="Proteomes" id="UP000049127"/>
    </source>
</evidence>
<sequence>MKLSKRILVLLLTSFSVGLIGCSNVESTTDSSLEDNSTQEQIETNLDSTQSSDSEELDNYSSIEDEDNSESEETTDNQSSSYNSNDTNTGSSYSNNIGSSHENSKHIGEGVYVANGNSYYHAISNCKYLEGASTSYVTLTSDMRKFECNCWKNPIEYEPPVSSSNESSSKENSSSSGQTVYIANGNSYYHNSPSCKFLNGASAYGVDLNNVGGKHACNCVKY</sequence>
<dbReference type="Proteomes" id="UP000049127">
    <property type="component" value="Unassembled WGS sequence"/>
</dbReference>
<dbReference type="PROSITE" id="PS51257">
    <property type="entry name" value="PROKAR_LIPOPROTEIN"/>
    <property type="match status" value="1"/>
</dbReference>
<feature type="region of interest" description="Disordered" evidence="1">
    <location>
        <begin position="27"/>
        <end position="101"/>
    </location>
</feature>
<dbReference type="RefSeq" id="WP_055341512.1">
    <property type="nucleotide sequence ID" value="NZ_CEKZ01000003.1"/>
</dbReference>
<evidence type="ECO:0000256" key="1">
    <source>
        <dbReference type="SAM" id="MobiDB-lite"/>
    </source>
</evidence>
<feature type="compositionally biased region" description="Acidic residues" evidence="1">
    <location>
        <begin position="53"/>
        <end position="75"/>
    </location>
</feature>
<evidence type="ECO:0000256" key="2">
    <source>
        <dbReference type="SAM" id="SignalP"/>
    </source>
</evidence>
<gene>
    <name evidence="3" type="ORF">R28058_07181</name>
</gene>
<evidence type="ECO:0008006" key="5">
    <source>
        <dbReference type="Google" id="ProtNLM"/>
    </source>
</evidence>
<dbReference type="OrthoDB" id="1766790at2"/>
<keyword evidence="2" id="KW-0732">Signal</keyword>
<feature type="signal peptide" evidence="2">
    <location>
        <begin position="1"/>
        <end position="21"/>
    </location>
</feature>
<protein>
    <recommendedName>
        <fullName evidence="5">Lipoprotein</fullName>
    </recommendedName>
</protein>
<reference evidence="4" key="1">
    <citation type="submission" date="2015-01" db="EMBL/GenBank/DDBJ databases">
        <authorList>
            <person name="Aslett M.A."/>
            <person name="De Silva N."/>
        </authorList>
    </citation>
    <scope>NUCLEOTIDE SEQUENCE [LARGE SCALE GENOMIC DNA]</scope>
    <source>
        <strain evidence="4">R28058</strain>
    </source>
</reference>
<feature type="compositionally biased region" description="Polar residues" evidence="1">
    <location>
        <begin position="78"/>
        <end position="101"/>
    </location>
</feature>
<dbReference type="AlphaFoldDB" id="A0A0C7R2A8"/>
<accession>A0A0C7R2A8</accession>
<feature type="chain" id="PRO_5038922714" description="Lipoprotein" evidence="2">
    <location>
        <begin position="22"/>
        <end position="222"/>
    </location>
</feature>
<organism evidence="3 4">
    <name type="scientific">Paraclostridium sordellii</name>
    <name type="common">Clostridium sordellii</name>
    <dbReference type="NCBI Taxonomy" id="1505"/>
    <lineage>
        <taxon>Bacteria</taxon>
        <taxon>Bacillati</taxon>
        <taxon>Bacillota</taxon>
        <taxon>Clostridia</taxon>
        <taxon>Peptostreptococcales</taxon>
        <taxon>Peptostreptococcaceae</taxon>
        <taxon>Paraclostridium</taxon>
    </lineage>
</organism>
<evidence type="ECO:0000313" key="3">
    <source>
        <dbReference type="EMBL" id="CEQ02985.1"/>
    </source>
</evidence>
<proteinExistence type="predicted"/>
<name>A0A0C7R2A8_PARSO</name>